<reference evidence="2" key="1">
    <citation type="submission" date="2023-06" db="EMBL/GenBank/DDBJ databases">
        <authorList>
            <consortium name="Lawrence Berkeley National Laboratory"/>
            <person name="Ahrendt S."/>
            <person name="Sahu N."/>
            <person name="Indic B."/>
            <person name="Wong-Bajracharya J."/>
            <person name="Merenyi Z."/>
            <person name="Ke H.-M."/>
            <person name="Monk M."/>
            <person name="Kocsube S."/>
            <person name="Drula E."/>
            <person name="Lipzen A."/>
            <person name="Balint B."/>
            <person name="Henrissat B."/>
            <person name="Andreopoulos B."/>
            <person name="Martin F.M."/>
            <person name="Harder C.B."/>
            <person name="Rigling D."/>
            <person name="Ford K.L."/>
            <person name="Foster G.D."/>
            <person name="Pangilinan J."/>
            <person name="Papanicolaou A."/>
            <person name="Barry K."/>
            <person name="LaButti K."/>
            <person name="Viragh M."/>
            <person name="Koriabine M."/>
            <person name="Yan M."/>
            <person name="Riley R."/>
            <person name="Champramary S."/>
            <person name="Plett K.L."/>
            <person name="Tsai I.J."/>
            <person name="Slot J."/>
            <person name="Sipos G."/>
            <person name="Plett J."/>
            <person name="Nagy L.G."/>
            <person name="Grigoriev I.V."/>
        </authorList>
    </citation>
    <scope>NUCLEOTIDE SEQUENCE</scope>
    <source>
        <strain evidence="2">FPL87.14</strain>
    </source>
</reference>
<gene>
    <name evidence="2" type="ORF">EV421DRAFT_1436897</name>
</gene>
<evidence type="ECO:0000313" key="2">
    <source>
        <dbReference type="EMBL" id="KAK0433343.1"/>
    </source>
</evidence>
<feature type="region of interest" description="Disordered" evidence="1">
    <location>
        <begin position="512"/>
        <end position="537"/>
    </location>
</feature>
<evidence type="ECO:0000256" key="1">
    <source>
        <dbReference type="SAM" id="MobiDB-lite"/>
    </source>
</evidence>
<feature type="compositionally biased region" description="Polar residues" evidence="1">
    <location>
        <begin position="16"/>
        <end position="31"/>
    </location>
</feature>
<name>A0AA39IZJ4_9AGAR</name>
<sequence length="677" mass="77139">MAGRARPYHPIEPDSVSGSNRNGHFNLSQRTEASKTARKQVNGMPVNRNINQTRQPEQAAVKFAHKTSNQIERMHISRPSSLPSDRAPSVARKAPSSAFPRPDETPWRMRHQVPRKLPSSPIPPAESLIPDNQAARKQPTIALERWVIQDEERIARAAVRSTHQRRSIITPSRKQTFATPHSVKSRDREVFFLGADMNIVSARNPTQPQLITKAARKNDIVEILSSDEDESTSPDSDLEISASPPSESGPESDVEPTPTSDDDELEYVDNTQEQDKETHAIPEPELFEAIRAHYFTILRMQDTSRLPFLRRSLRRGFRNQCRLRGYGLQRPSSKPHITLVYDCPSAERTCTTHVTDWLCPVCELHGAFDNQEQLSCHLTWDHPELEIRWEREFSLSSVQPVGPRWRLEVTIPAIPAPPPPSIGHPTQDAIEDEPPTEETREPQVQREPDLHAEPRLEPSLSDEGLPRPATVHPVTSQTMPVPTTASLRSTTPASTPQKMKIFQSIFRPSSTPSAFPRVAKRTDRSCTPPPPDRMLGPAAQPPYLPDNLYSCRPGGPRVFDLLQMLDMRPFGVLAWTIIEREEEIFESDDIKDEHKVMHALWARWILLNRSKFIANYCRGITEFVDEYWPIIHKAAGWKALRFWLMTMLANRYLKGEEVSSVLKFYEAKTQMDLWYDE</sequence>
<evidence type="ECO:0000313" key="3">
    <source>
        <dbReference type="Proteomes" id="UP001175226"/>
    </source>
</evidence>
<dbReference type="Proteomes" id="UP001175226">
    <property type="component" value="Unassembled WGS sequence"/>
</dbReference>
<feature type="compositionally biased region" description="Acidic residues" evidence="1">
    <location>
        <begin position="250"/>
        <end position="264"/>
    </location>
</feature>
<keyword evidence="3" id="KW-1185">Reference proteome</keyword>
<feature type="compositionally biased region" description="Basic and acidic residues" evidence="1">
    <location>
        <begin position="437"/>
        <end position="456"/>
    </location>
</feature>
<feature type="region of interest" description="Disordered" evidence="1">
    <location>
        <begin position="412"/>
        <end position="496"/>
    </location>
</feature>
<dbReference type="AlphaFoldDB" id="A0AA39IZJ4"/>
<feature type="region of interest" description="Disordered" evidence="1">
    <location>
        <begin position="1"/>
        <end position="136"/>
    </location>
</feature>
<feature type="compositionally biased region" description="Polar residues" evidence="1">
    <location>
        <begin position="473"/>
        <end position="496"/>
    </location>
</feature>
<feature type="region of interest" description="Disordered" evidence="1">
    <location>
        <begin position="225"/>
        <end position="264"/>
    </location>
</feature>
<accession>A0AA39IZJ4</accession>
<feature type="compositionally biased region" description="Low complexity" evidence="1">
    <location>
        <begin position="239"/>
        <end position="249"/>
    </location>
</feature>
<proteinExistence type="predicted"/>
<comment type="caution">
    <text evidence="2">The sequence shown here is derived from an EMBL/GenBank/DDBJ whole genome shotgun (WGS) entry which is preliminary data.</text>
</comment>
<feature type="compositionally biased region" description="Acidic residues" evidence="1">
    <location>
        <begin position="225"/>
        <end position="238"/>
    </location>
</feature>
<protein>
    <submittedName>
        <fullName evidence="2">Uncharacterized protein</fullName>
    </submittedName>
</protein>
<dbReference type="EMBL" id="JAUEPT010000082">
    <property type="protein sequence ID" value="KAK0433343.1"/>
    <property type="molecule type" value="Genomic_DNA"/>
</dbReference>
<organism evidence="2 3">
    <name type="scientific">Armillaria borealis</name>
    <dbReference type="NCBI Taxonomy" id="47425"/>
    <lineage>
        <taxon>Eukaryota</taxon>
        <taxon>Fungi</taxon>
        <taxon>Dikarya</taxon>
        <taxon>Basidiomycota</taxon>
        <taxon>Agaricomycotina</taxon>
        <taxon>Agaricomycetes</taxon>
        <taxon>Agaricomycetidae</taxon>
        <taxon>Agaricales</taxon>
        <taxon>Marasmiineae</taxon>
        <taxon>Physalacriaceae</taxon>
        <taxon>Armillaria</taxon>
    </lineage>
</organism>